<dbReference type="Proteomes" id="UP001454489">
    <property type="component" value="Unassembled WGS sequence"/>
</dbReference>
<organism evidence="4 5">
    <name type="scientific">Maccoyibacter intestinihominis</name>
    <dbReference type="NCBI Taxonomy" id="3133499"/>
    <lineage>
        <taxon>Bacteria</taxon>
        <taxon>Bacillati</taxon>
        <taxon>Bacillota</taxon>
        <taxon>Clostridia</taxon>
        <taxon>Lachnospirales</taxon>
        <taxon>Lachnospiraceae</taxon>
        <taxon>Maccoyibacter</taxon>
    </lineage>
</organism>
<dbReference type="Pfam" id="PF13420">
    <property type="entry name" value="Acetyltransf_4"/>
    <property type="match status" value="1"/>
</dbReference>
<keyword evidence="5" id="KW-1185">Reference proteome</keyword>
<dbReference type="PROSITE" id="PS51186">
    <property type="entry name" value="GNAT"/>
    <property type="match status" value="1"/>
</dbReference>
<dbReference type="PANTHER" id="PTHR43072">
    <property type="entry name" value="N-ACETYLTRANSFERASE"/>
    <property type="match status" value="1"/>
</dbReference>
<sequence length="201" mass="23611">MEREHNEINIRVATVEDAQQILQIYAPYIEKTAITFEYEVPALEEFRGRIQHTLKKYPYLVAEEAGEILGYAYTGPFKERAAYDWAVETTIYVKEDKKQRGIGKLLYQALEEISKAQNILNMNACIAYPENEDEHLTKNSVQFHEHLGYQMVGTFHQCGYKFETWYHMVWMEKFIGEHQVPSAEVIPFADMEDMNWRTGKI</sequence>
<dbReference type="SUPFAM" id="SSF55729">
    <property type="entry name" value="Acyl-CoA N-acyltransferases (Nat)"/>
    <property type="match status" value="1"/>
</dbReference>
<dbReference type="Gene3D" id="3.40.630.30">
    <property type="match status" value="1"/>
</dbReference>
<evidence type="ECO:0000256" key="2">
    <source>
        <dbReference type="ARBA" id="ARBA00023315"/>
    </source>
</evidence>
<protein>
    <submittedName>
        <fullName evidence="4">N-acetyltransferase family protein</fullName>
    </submittedName>
</protein>
<proteinExistence type="predicted"/>
<dbReference type="InterPro" id="IPR016181">
    <property type="entry name" value="Acyl_CoA_acyltransferase"/>
</dbReference>
<evidence type="ECO:0000313" key="4">
    <source>
        <dbReference type="EMBL" id="MEQ2558676.1"/>
    </source>
</evidence>
<name>A0ABV1HG30_9FIRM</name>
<dbReference type="CDD" id="cd04301">
    <property type="entry name" value="NAT_SF"/>
    <property type="match status" value="1"/>
</dbReference>
<accession>A0ABV1HG30</accession>
<dbReference type="InterPro" id="IPR000182">
    <property type="entry name" value="GNAT_dom"/>
</dbReference>
<dbReference type="PANTHER" id="PTHR43072:SF23">
    <property type="entry name" value="UPF0039 PROTEIN C11D3.02C"/>
    <property type="match status" value="1"/>
</dbReference>
<reference evidence="4 5" key="1">
    <citation type="submission" date="2024-03" db="EMBL/GenBank/DDBJ databases">
        <title>Human intestinal bacterial collection.</title>
        <authorList>
            <person name="Pauvert C."/>
            <person name="Hitch T.C.A."/>
            <person name="Clavel T."/>
        </authorList>
    </citation>
    <scope>NUCLEOTIDE SEQUENCE [LARGE SCALE GENOMIC DNA]</scope>
    <source>
        <strain evidence="4 5">CLA-AA-H185</strain>
    </source>
</reference>
<gene>
    <name evidence="4" type="ORF">WMO43_12520</name>
</gene>
<evidence type="ECO:0000256" key="1">
    <source>
        <dbReference type="ARBA" id="ARBA00022679"/>
    </source>
</evidence>
<keyword evidence="1" id="KW-0808">Transferase</keyword>
<evidence type="ECO:0000313" key="5">
    <source>
        <dbReference type="Proteomes" id="UP001454489"/>
    </source>
</evidence>
<dbReference type="EMBL" id="JBBMEX010000015">
    <property type="protein sequence ID" value="MEQ2558676.1"/>
    <property type="molecule type" value="Genomic_DNA"/>
</dbReference>
<comment type="caution">
    <text evidence="4">The sequence shown here is derived from an EMBL/GenBank/DDBJ whole genome shotgun (WGS) entry which is preliminary data.</text>
</comment>
<keyword evidence="2" id="KW-0012">Acyltransferase</keyword>
<dbReference type="RefSeq" id="WP_177963070.1">
    <property type="nucleotide sequence ID" value="NZ_JBBMEX010000015.1"/>
</dbReference>
<feature type="domain" description="N-acetyltransferase" evidence="3">
    <location>
        <begin position="8"/>
        <end position="176"/>
    </location>
</feature>
<evidence type="ECO:0000259" key="3">
    <source>
        <dbReference type="PROSITE" id="PS51186"/>
    </source>
</evidence>